<accession>A0ABW3MAG5</accession>
<dbReference type="EMBL" id="JBHTIS010000453">
    <property type="protein sequence ID" value="MFD1045910.1"/>
    <property type="molecule type" value="Genomic_DNA"/>
</dbReference>
<sequence>MYGRGLAVRVGGGTYITGALRHALVSTHALMSLSAGKFLSATDPPEWASVATRECRSDGLWPVLTGDGGTVLCSPIILYDYPSIAPESTGNLYDGTEIDEILTLRTITLTDAEKREARATDPRAAEIIDRVDNMPPELMDRLHGTVRYLRSVTNEPDSVTVNGVRVTKGSRVRLKPNRRADAHDMFLVDRVATVQAVLLDVDDGWHVAVALEGEELYAAHGRYRYFAPDEIEPLP</sequence>
<proteinExistence type="predicted"/>
<evidence type="ECO:0000313" key="1">
    <source>
        <dbReference type="EMBL" id="MFD1045910.1"/>
    </source>
</evidence>
<evidence type="ECO:0000313" key="2">
    <source>
        <dbReference type="Proteomes" id="UP001597045"/>
    </source>
</evidence>
<name>A0ABW3MAG5_9PSEU</name>
<comment type="caution">
    <text evidence="1">The sequence shown here is derived from an EMBL/GenBank/DDBJ whole genome shotgun (WGS) entry which is preliminary data.</text>
</comment>
<reference evidence="2" key="1">
    <citation type="journal article" date="2019" name="Int. J. Syst. Evol. Microbiol.">
        <title>The Global Catalogue of Microorganisms (GCM) 10K type strain sequencing project: providing services to taxonomists for standard genome sequencing and annotation.</title>
        <authorList>
            <consortium name="The Broad Institute Genomics Platform"/>
            <consortium name="The Broad Institute Genome Sequencing Center for Infectious Disease"/>
            <person name="Wu L."/>
            <person name="Ma J."/>
        </authorList>
    </citation>
    <scope>NUCLEOTIDE SEQUENCE [LARGE SCALE GENOMIC DNA]</scope>
    <source>
        <strain evidence="2">JCM 31486</strain>
    </source>
</reference>
<keyword evidence="2" id="KW-1185">Reference proteome</keyword>
<organism evidence="1 2">
    <name type="scientific">Kibdelosporangium lantanae</name>
    <dbReference type="NCBI Taxonomy" id="1497396"/>
    <lineage>
        <taxon>Bacteria</taxon>
        <taxon>Bacillati</taxon>
        <taxon>Actinomycetota</taxon>
        <taxon>Actinomycetes</taxon>
        <taxon>Pseudonocardiales</taxon>
        <taxon>Pseudonocardiaceae</taxon>
        <taxon>Kibdelosporangium</taxon>
    </lineage>
</organism>
<dbReference type="Proteomes" id="UP001597045">
    <property type="component" value="Unassembled WGS sequence"/>
</dbReference>
<protein>
    <submittedName>
        <fullName evidence="1">Uncharacterized protein</fullName>
    </submittedName>
</protein>
<gene>
    <name evidence="1" type="ORF">ACFQ1S_10220</name>
</gene>